<dbReference type="OrthoDB" id="5416493at2"/>
<name>A0A085W5S5_9BACT</name>
<evidence type="ECO:0000313" key="1">
    <source>
        <dbReference type="EMBL" id="KFE63038.1"/>
    </source>
</evidence>
<sequence>MPRFSRSLDVYQGFNFKKDKQSNVGVLLTMKVGGKELKADLETIKDPEQPTKDIKAVGVLNHYLWETGSTDSMYFAGQISTENRQTLAMLILNDLTNIEVEFSYAIYQFDPLEKKYFKSSFHKSALKGLVEKSGDELKVMVDDDPAEEVTSPQNFTFQIGIKPQPQEQQVTLASAPQMKVEKKWGFKSGK</sequence>
<dbReference type="EMBL" id="JMCB01000019">
    <property type="protein sequence ID" value="KFE63038.1"/>
    <property type="molecule type" value="Genomic_DNA"/>
</dbReference>
<proteinExistence type="predicted"/>
<dbReference type="STRING" id="394096.DB31_3097"/>
<evidence type="ECO:0000313" key="2">
    <source>
        <dbReference type="Proteomes" id="UP000028725"/>
    </source>
</evidence>
<reference evidence="1 2" key="1">
    <citation type="submission" date="2014-04" db="EMBL/GenBank/DDBJ databases">
        <title>Genome assembly of Hyalangium minutum DSM 14724.</title>
        <authorList>
            <person name="Sharma G."/>
            <person name="Subramanian S."/>
        </authorList>
    </citation>
    <scope>NUCLEOTIDE SEQUENCE [LARGE SCALE GENOMIC DNA]</scope>
    <source>
        <strain evidence="1 2">DSM 14724</strain>
    </source>
</reference>
<accession>A0A085W5S5</accession>
<gene>
    <name evidence="1" type="ORF">DB31_3097</name>
</gene>
<dbReference type="Proteomes" id="UP000028725">
    <property type="component" value="Unassembled WGS sequence"/>
</dbReference>
<dbReference type="AlphaFoldDB" id="A0A085W5S5"/>
<dbReference type="PATRIC" id="fig|394096.3.peg.7422"/>
<organism evidence="1 2">
    <name type="scientific">Hyalangium minutum</name>
    <dbReference type="NCBI Taxonomy" id="394096"/>
    <lineage>
        <taxon>Bacteria</taxon>
        <taxon>Pseudomonadati</taxon>
        <taxon>Myxococcota</taxon>
        <taxon>Myxococcia</taxon>
        <taxon>Myxococcales</taxon>
        <taxon>Cystobacterineae</taxon>
        <taxon>Archangiaceae</taxon>
        <taxon>Hyalangium</taxon>
    </lineage>
</organism>
<keyword evidence="2" id="KW-1185">Reference proteome</keyword>
<comment type="caution">
    <text evidence="1">The sequence shown here is derived from an EMBL/GenBank/DDBJ whole genome shotgun (WGS) entry which is preliminary data.</text>
</comment>
<dbReference type="RefSeq" id="WP_044196715.1">
    <property type="nucleotide sequence ID" value="NZ_JMCB01000019.1"/>
</dbReference>
<protein>
    <submittedName>
        <fullName evidence="1">Uncharacterized protein</fullName>
    </submittedName>
</protein>